<dbReference type="AlphaFoldDB" id="A0A6M3LWH3"/>
<accession>A0A6M3LWH3</accession>
<gene>
    <name evidence="1" type="ORF">MM415B06448_0008</name>
</gene>
<protein>
    <submittedName>
        <fullName evidence="1">Uncharacterized protein</fullName>
    </submittedName>
</protein>
<reference evidence="1" key="1">
    <citation type="submission" date="2020-03" db="EMBL/GenBank/DDBJ databases">
        <title>The deep terrestrial virosphere.</title>
        <authorList>
            <person name="Holmfeldt K."/>
            <person name="Nilsson E."/>
            <person name="Simone D."/>
            <person name="Lopez-Fernandez M."/>
            <person name="Wu X."/>
            <person name="de Brujin I."/>
            <person name="Lundin D."/>
            <person name="Andersson A."/>
            <person name="Bertilsson S."/>
            <person name="Dopson M."/>
        </authorList>
    </citation>
    <scope>NUCLEOTIDE SEQUENCE</scope>
    <source>
        <strain evidence="1">MM415B06448</strain>
    </source>
</reference>
<proteinExistence type="predicted"/>
<evidence type="ECO:0000313" key="1">
    <source>
        <dbReference type="EMBL" id="QJA97271.1"/>
    </source>
</evidence>
<dbReference type="EMBL" id="MT143478">
    <property type="protein sequence ID" value="QJA97271.1"/>
    <property type="molecule type" value="Genomic_DNA"/>
</dbReference>
<sequence length="60" mass="7128">MSTKSTIGYQIDTDEFQKLQYINKQLFGDGTHLTPDNRRDLANMMFSVLKRIENWPIYDE</sequence>
<name>A0A6M3LWH3_9ZZZZ</name>
<organism evidence="1">
    <name type="scientific">viral metagenome</name>
    <dbReference type="NCBI Taxonomy" id="1070528"/>
    <lineage>
        <taxon>unclassified sequences</taxon>
        <taxon>metagenomes</taxon>
        <taxon>organismal metagenomes</taxon>
    </lineage>
</organism>